<evidence type="ECO:0000256" key="1">
    <source>
        <dbReference type="SAM" id="MobiDB-lite"/>
    </source>
</evidence>
<accession>A0AAE8SUQ2</accession>
<evidence type="ECO:0000256" key="2">
    <source>
        <dbReference type="SAM" id="SignalP"/>
    </source>
</evidence>
<keyword evidence="2" id="KW-0732">Signal</keyword>
<evidence type="ECO:0000313" key="3">
    <source>
        <dbReference type="EMBL" id="SPO01172.1"/>
    </source>
</evidence>
<name>A0AAE8SUQ2_9PEZI</name>
<keyword evidence="4" id="KW-1185">Reference proteome</keyword>
<dbReference type="EMBL" id="ONZQ02000004">
    <property type="protein sequence ID" value="SPO01172.1"/>
    <property type="molecule type" value="Genomic_DNA"/>
</dbReference>
<gene>
    <name evidence="3" type="ORF">DNG_03919</name>
</gene>
<feature type="compositionally biased region" description="Acidic residues" evidence="1">
    <location>
        <begin position="168"/>
        <end position="191"/>
    </location>
</feature>
<sequence>MRALLSVENLSVLVLDLSAGFLDSSGEQEEESHHICPVIGALLRTLRALHLRLRTICPDVLKPRGDPGDKLHLSVAVVNLSLMVNLPGVTAATHSTRRGSRTGGLPRLKADIQEQAEALATRMACPKTVRILTHSLPQFEAQSFDVLTGKTMALDEDMAWDDDGRTVEEEDSGSESDLLDDDFNGFLDDDD</sequence>
<feature type="signal peptide" evidence="2">
    <location>
        <begin position="1"/>
        <end position="19"/>
    </location>
</feature>
<dbReference type="AlphaFoldDB" id="A0AAE8SUQ2"/>
<feature type="region of interest" description="Disordered" evidence="1">
    <location>
        <begin position="158"/>
        <end position="191"/>
    </location>
</feature>
<protein>
    <submittedName>
        <fullName evidence="3">Uncharacterized protein</fullName>
    </submittedName>
</protein>
<evidence type="ECO:0000313" key="4">
    <source>
        <dbReference type="Proteomes" id="UP001187682"/>
    </source>
</evidence>
<reference evidence="3" key="1">
    <citation type="submission" date="2018-03" db="EMBL/GenBank/DDBJ databases">
        <authorList>
            <person name="Guldener U."/>
        </authorList>
    </citation>
    <scope>NUCLEOTIDE SEQUENCE</scope>
</reference>
<dbReference type="Proteomes" id="UP001187682">
    <property type="component" value="Unassembled WGS sequence"/>
</dbReference>
<comment type="caution">
    <text evidence="3">The sequence shown here is derived from an EMBL/GenBank/DDBJ whole genome shotgun (WGS) entry which is preliminary data.</text>
</comment>
<feature type="chain" id="PRO_5042187056" evidence="2">
    <location>
        <begin position="20"/>
        <end position="191"/>
    </location>
</feature>
<organism evidence="3 4">
    <name type="scientific">Cephalotrichum gorgonifer</name>
    <dbReference type="NCBI Taxonomy" id="2041049"/>
    <lineage>
        <taxon>Eukaryota</taxon>
        <taxon>Fungi</taxon>
        <taxon>Dikarya</taxon>
        <taxon>Ascomycota</taxon>
        <taxon>Pezizomycotina</taxon>
        <taxon>Sordariomycetes</taxon>
        <taxon>Hypocreomycetidae</taxon>
        <taxon>Microascales</taxon>
        <taxon>Microascaceae</taxon>
        <taxon>Cephalotrichum</taxon>
    </lineage>
</organism>
<proteinExistence type="predicted"/>